<evidence type="ECO:0000313" key="3">
    <source>
        <dbReference type="Proteomes" id="UP000269115"/>
    </source>
</evidence>
<name>A0A9X8EHW4_PSEPU</name>
<evidence type="ECO:0000313" key="2">
    <source>
        <dbReference type="EMBL" id="ROQ51120.1"/>
    </source>
</evidence>
<accession>A0A9X8EHW4</accession>
<dbReference type="Proteomes" id="UP000269115">
    <property type="component" value="Unassembled WGS sequence"/>
</dbReference>
<sequence length="378" mass="40114">MTIRLVRLLVMGGAALLASCALFNPYVQSIAPETKTATGSQLASKIRMELQGKTNGLAYWQSGSSLALAGALGLGGYKAVTAGNGHQVAALAAGSASLYGFSAAQYKPTREQLYHRGVQAVMCVESIYERASLEEGNELIRRIAQLKAGSGAVSITNAYSLYGAISRAKAFDRVYKEKLVEIVAALNNYLAALQPAPEVTYRIISDAIGSRPVPPPDGTKNAWSAGLAPISINGRFNAQQQLQAALLADEANEWIARIYTTAPGFDSDAPGCNPFQGQVPSIKGLPSGSTLDMVAGGQERFLILNSSGDLRITYATQDSSDQGAAEIRVITENRSYWVEVKALRQTQKPLKAYLTDSQKGEVTIDFYISISAAPAAGP</sequence>
<protein>
    <recommendedName>
        <fullName evidence="4">Lipoprotein</fullName>
    </recommendedName>
</protein>
<dbReference type="RefSeq" id="WP_058541088.1">
    <property type="nucleotide sequence ID" value="NZ_LKGZ01000012.1"/>
</dbReference>
<keyword evidence="1" id="KW-0732">Signal</keyword>
<dbReference type="EMBL" id="RJUR01000012">
    <property type="protein sequence ID" value="ROQ51120.1"/>
    <property type="molecule type" value="Genomic_DNA"/>
</dbReference>
<feature type="chain" id="PRO_5040813655" description="Lipoprotein" evidence="1">
    <location>
        <begin position="24"/>
        <end position="378"/>
    </location>
</feature>
<proteinExistence type="predicted"/>
<dbReference type="AlphaFoldDB" id="A0A9X8EHW4"/>
<feature type="signal peptide" evidence="1">
    <location>
        <begin position="1"/>
        <end position="23"/>
    </location>
</feature>
<gene>
    <name evidence="2" type="ORF">EDF85_1564</name>
</gene>
<reference evidence="2 3" key="1">
    <citation type="submission" date="2018-11" db="EMBL/GenBank/DDBJ databases">
        <title>Genomic analyses of the natural microbiome of Caenorhabditis elegans.</title>
        <authorList>
            <person name="Samuel B."/>
        </authorList>
    </citation>
    <scope>NUCLEOTIDE SEQUENCE [LARGE SCALE GENOMIC DNA]</scope>
    <source>
        <strain evidence="2 3">BIGb0473</strain>
    </source>
</reference>
<comment type="caution">
    <text evidence="2">The sequence shown here is derived from an EMBL/GenBank/DDBJ whole genome shotgun (WGS) entry which is preliminary data.</text>
</comment>
<evidence type="ECO:0000256" key="1">
    <source>
        <dbReference type="SAM" id="SignalP"/>
    </source>
</evidence>
<organism evidence="2 3">
    <name type="scientific">Pseudomonas putida</name>
    <name type="common">Arthrobacter siderocapsulatus</name>
    <dbReference type="NCBI Taxonomy" id="303"/>
    <lineage>
        <taxon>Bacteria</taxon>
        <taxon>Pseudomonadati</taxon>
        <taxon>Pseudomonadota</taxon>
        <taxon>Gammaproteobacteria</taxon>
        <taxon>Pseudomonadales</taxon>
        <taxon>Pseudomonadaceae</taxon>
        <taxon>Pseudomonas</taxon>
    </lineage>
</organism>
<dbReference type="PROSITE" id="PS51257">
    <property type="entry name" value="PROKAR_LIPOPROTEIN"/>
    <property type="match status" value="1"/>
</dbReference>
<evidence type="ECO:0008006" key="4">
    <source>
        <dbReference type="Google" id="ProtNLM"/>
    </source>
</evidence>